<keyword evidence="2" id="KW-1133">Transmembrane helix</keyword>
<organism evidence="4 5">
    <name type="scientific">Nesidiocoris tenuis</name>
    <dbReference type="NCBI Taxonomy" id="355587"/>
    <lineage>
        <taxon>Eukaryota</taxon>
        <taxon>Metazoa</taxon>
        <taxon>Ecdysozoa</taxon>
        <taxon>Arthropoda</taxon>
        <taxon>Hexapoda</taxon>
        <taxon>Insecta</taxon>
        <taxon>Pterygota</taxon>
        <taxon>Neoptera</taxon>
        <taxon>Paraneoptera</taxon>
        <taxon>Hemiptera</taxon>
        <taxon>Heteroptera</taxon>
        <taxon>Panheteroptera</taxon>
        <taxon>Cimicomorpha</taxon>
        <taxon>Miridae</taxon>
        <taxon>Dicyphina</taxon>
        <taxon>Nesidiocoris</taxon>
    </lineage>
</organism>
<evidence type="ECO:0000256" key="2">
    <source>
        <dbReference type="SAM" id="Phobius"/>
    </source>
</evidence>
<dbReference type="Pfam" id="PF15055">
    <property type="entry name" value="DMAC1_Dmo2"/>
    <property type="match status" value="1"/>
</dbReference>
<protein>
    <recommendedName>
        <fullName evidence="3">Distal membrane-arm assembly complex protein 1-like domain-containing protein</fullName>
    </recommendedName>
</protein>
<evidence type="ECO:0000313" key="4">
    <source>
        <dbReference type="EMBL" id="BES93046.1"/>
    </source>
</evidence>
<reference evidence="4 5" key="1">
    <citation type="submission" date="2023-09" db="EMBL/GenBank/DDBJ databases">
        <title>Nesidiocoris tenuis whole genome shotgun sequence.</title>
        <authorList>
            <person name="Shibata T."/>
            <person name="Shimoda M."/>
            <person name="Kobayashi T."/>
            <person name="Uehara T."/>
        </authorList>
    </citation>
    <scope>NUCLEOTIDE SEQUENCE [LARGE SCALE GENOMIC DNA]</scope>
    <source>
        <strain evidence="4 5">Japan</strain>
    </source>
</reference>
<sequence>MSLERIARNFRSSREDEPKSAESTESNDCLPCRLVGGLGCIGITCYVAAQARGTKRFTYATYMFISASFAAVGSLRLAGLDYLRKTTSFFSKAFEKIDKSEDN</sequence>
<feature type="transmembrane region" description="Helical" evidence="2">
    <location>
        <begin position="59"/>
        <end position="79"/>
    </location>
</feature>
<evidence type="ECO:0000313" key="5">
    <source>
        <dbReference type="Proteomes" id="UP001307889"/>
    </source>
</evidence>
<gene>
    <name evidence="4" type="ORF">NTJ_05855</name>
</gene>
<keyword evidence="5" id="KW-1185">Reference proteome</keyword>
<proteinExistence type="predicted"/>
<dbReference type="Proteomes" id="UP001307889">
    <property type="component" value="Chromosome 4"/>
</dbReference>
<evidence type="ECO:0000259" key="3">
    <source>
        <dbReference type="Pfam" id="PF15055"/>
    </source>
</evidence>
<dbReference type="EMBL" id="AP028912">
    <property type="protein sequence ID" value="BES93046.1"/>
    <property type="molecule type" value="Genomic_DNA"/>
</dbReference>
<feature type="compositionally biased region" description="Basic and acidic residues" evidence="1">
    <location>
        <begin position="12"/>
        <end position="22"/>
    </location>
</feature>
<keyword evidence="2" id="KW-0812">Transmembrane</keyword>
<accession>A0ABN7AQ68</accession>
<evidence type="ECO:0000256" key="1">
    <source>
        <dbReference type="SAM" id="MobiDB-lite"/>
    </source>
</evidence>
<feature type="domain" description="Distal membrane-arm assembly complex protein 1-like" evidence="3">
    <location>
        <begin position="28"/>
        <end position="69"/>
    </location>
</feature>
<dbReference type="InterPro" id="IPR028036">
    <property type="entry name" value="DMAC1-like_dom"/>
</dbReference>
<keyword evidence="2" id="KW-0472">Membrane</keyword>
<name>A0ABN7AQ68_9HEMI</name>
<feature type="region of interest" description="Disordered" evidence="1">
    <location>
        <begin position="1"/>
        <end position="26"/>
    </location>
</feature>